<evidence type="ECO:0000256" key="3">
    <source>
        <dbReference type="ARBA" id="ARBA00022833"/>
    </source>
</evidence>
<dbReference type="PANTHER" id="PTHR46728">
    <property type="entry name" value="AN1-TYPE ZINC FINGER PROTEIN 4"/>
    <property type="match status" value="1"/>
</dbReference>
<dbReference type="InterPro" id="IPR000058">
    <property type="entry name" value="Znf_AN1"/>
</dbReference>
<dbReference type="AlphaFoldDB" id="A0A553PTN2"/>
<feature type="compositionally biased region" description="Low complexity" evidence="5">
    <location>
        <begin position="520"/>
        <end position="538"/>
    </location>
</feature>
<evidence type="ECO:0000256" key="2">
    <source>
        <dbReference type="ARBA" id="ARBA00022771"/>
    </source>
</evidence>
<accession>A0A553PTN2</accession>
<evidence type="ECO:0000313" key="8">
    <source>
        <dbReference type="EMBL" id="TRY81041.1"/>
    </source>
</evidence>
<proteinExistence type="predicted"/>
<dbReference type="PRINTS" id="PR00348">
    <property type="entry name" value="UBIQUITIN"/>
</dbReference>
<evidence type="ECO:0000256" key="5">
    <source>
        <dbReference type="SAM" id="MobiDB-lite"/>
    </source>
</evidence>
<feature type="domain" description="AN1-type" evidence="7">
    <location>
        <begin position="560"/>
        <end position="609"/>
    </location>
</feature>
<feature type="compositionally biased region" description="Low complexity" evidence="5">
    <location>
        <begin position="343"/>
        <end position="359"/>
    </location>
</feature>
<dbReference type="InterPro" id="IPR029071">
    <property type="entry name" value="Ubiquitin-like_domsf"/>
</dbReference>
<dbReference type="SMART" id="SM00213">
    <property type="entry name" value="UBQ"/>
    <property type="match status" value="1"/>
</dbReference>
<feature type="region of interest" description="Disordered" evidence="5">
    <location>
        <begin position="466"/>
        <end position="485"/>
    </location>
</feature>
<dbReference type="PANTHER" id="PTHR46728:SF1">
    <property type="entry name" value="AN1-TYPE ZINC FINGER PROTEIN 4"/>
    <property type="match status" value="1"/>
</dbReference>
<dbReference type="EMBL" id="VCGU01000001">
    <property type="protein sequence ID" value="TRY81041.1"/>
    <property type="molecule type" value="Genomic_DNA"/>
</dbReference>
<feature type="compositionally biased region" description="Basic and acidic residues" evidence="5">
    <location>
        <begin position="262"/>
        <end position="276"/>
    </location>
</feature>
<dbReference type="InterPro" id="IPR053061">
    <property type="entry name" value="AN1-type_zinc_finger"/>
</dbReference>
<dbReference type="SUPFAM" id="SSF118310">
    <property type="entry name" value="AN1-like Zinc finger"/>
    <property type="match status" value="1"/>
</dbReference>
<evidence type="ECO:0000256" key="4">
    <source>
        <dbReference type="PROSITE-ProRule" id="PRU00449"/>
    </source>
</evidence>
<evidence type="ECO:0000259" key="7">
    <source>
        <dbReference type="PROSITE" id="PS51039"/>
    </source>
</evidence>
<dbReference type="PROSITE" id="PS50053">
    <property type="entry name" value="UBIQUITIN_2"/>
    <property type="match status" value="1"/>
</dbReference>
<evidence type="ECO:0000259" key="6">
    <source>
        <dbReference type="PROSITE" id="PS50053"/>
    </source>
</evidence>
<feature type="region of interest" description="Disordered" evidence="5">
    <location>
        <begin position="321"/>
        <end position="388"/>
    </location>
</feature>
<evidence type="ECO:0000256" key="1">
    <source>
        <dbReference type="ARBA" id="ARBA00022723"/>
    </source>
</evidence>
<dbReference type="SUPFAM" id="SSF54236">
    <property type="entry name" value="Ubiquitin-like"/>
    <property type="match status" value="1"/>
</dbReference>
<feature type="region of interest" description="Disordered" evidence="5">
    <location>
        <begin position="189"/>
        <end position="286"/>
    </location>
</feature>
<feature type="compositionally biased region" description="Basic residues" evidence="5">
    <location>
        <begin position="554"/>
        <end position="563"/>
    </location>
</feature>
<gene>
    <name evidence="8" type="ORF">TCAL_06498</name>
</gene>
<dbReference type="OMA" id="TEHRCRC"/>
<keyword evidence="9" id="KW-1185">Reference proteome</keyword>
<protein>
    <recommendedName>
        <fullName evidence="10">Ubiquitin-like domain-containing protein</fullName>
    </recommendedName>
</protein>
<reference evidence="8 9" key="1">
    <citation type="journal article" date="2018" name="Nat. Ecol. Evol.">
        <title>Genomic signatures of mitonuclear coevolution across populations of Tigriopus californicus.</title>
        <authorList>
            <person name="Barreto F.S."/>
            <person name="Watson E.T."/>
            <person name="Lima T.G."/>
            <person name="Willett C.S."/>
            <person name="Edmands S."/>
            <person name="Li W."/>
            <person name="Burton R.S."/>
        </authorList>
    </citation>
    <scope>NUCLEOTIDE SEQUENCE [LARGE SCALE GENOMIC DNA]</scope>
    <source>
        <strain evidence="8 9">San Diego</strain>
    </source>
</reference>
<keyword evidence="1" id="KW-0479">Metal-binding</keyword>
<dbReference type="InterPro" id="IPR000626">
    <property type="entry name" value="Ubiquitin-like_dom"/>
</dbReference>
<comment type="caution">
    <text evidence="8">The sequence shown here is derived from an EMBL/GenBank/DDBJ whole genome shotgun (WGS) entry which is preliminary data.</text>
</comment>
<dbReference type="Pfam" id="PF00240">
    <property type="entry name" value="ubiquitin"/>
    <property type="match status" value="1"/>
</dbReference>
<dbReference type="Gene3D" id="3.10.20.90">
    <property type="entry name" value="Phosphatidylinositol 3-kinase Catalytic Subunit, Chain A, domain 1"/>
    <property type="match status" value="1"/>
</dbReference>
<keyword evidence="2 4" id="KW-0863">Zinc-finger</keyword>
<name>A0A553PTN2_TIGCA</name>
<feature type="region of interest" description="Disordered" evidence="5">
    <location>
        <begin position="507"/>
        <end position="566"/>
    </location>
</feature>
<dbReference type="SMART" id="SM00154">
    <property type="entry name" value="ZnF_AN1"/>
    <property type="match status" value="1"/>
</dbReference>
<dbReference type="Pfam" id="PF01428">
    <property type="entry name" value="zf-AN1"/>
    <property type="match status" value="1"/>
</dbReference>
<dbReference type="STRING" id="6832.A0A553PTN2"/>
<feature type="compositionally biased region" description="Low complexity" evidence="5">
    <location>
        <begin position="206"/>
        <end position="227"/>
    </location>
</feature>
<feature type="compositionally biased region" description="Low complexity" evidence="5">
    <location>
        <begin position="369"/>
        <end position="382"/>
    </location>
</feature>
<dbReference type="Gene3D" id="4.10.1110.10">
    <property type="entry name" value="AN1-like Zinc finger"/>
    <property type="match status" value="1"/>
</dbReference>
<evidence type="ECO:0008006" key="10">
    <source>
        <dbReference type="Google" id="ProtNLM"/>
    </source>
</evidence>
<dbReference type="InterPro" id="IPR019956">
    <property type="entry name" value="Ubiquitin_dom"/>
</dbReference>
<dbReference type="GO" id="GO:0008270">
    <property type="term" value="F:zinc ion binding"/>
    <property type="evidence" value="ECO:0007669"/>
    <property type="project" value="UniProtKB-KW"/>
</dbReference>
<dbReference type="Proteomes" id="UP000318571">
    <property type="component" value="Chromosome 12"/>
</dbReference>
<feature type="compositionally biased region" description="Basic residues" evidence="5">
    <location>
        <begin position="194"/>
        <end position="204"/>
    </location>
</feature>
<dbReference type="PROSITE" id="PS51039">
    <property type="entry name" value="ZF_AN1"/>
    <property type="match status" value="1"/>
</dbReference>
<organism evidence="8 9">
    <name type="scientific">Tigriopus californicus</name>
    <name type="common">Marine copepod</name>
    <dbReference type="NCBI Taxonomy" id="6832"/>
    <lineage>
        <taxon>Eukaryota</taxon>
        <taxon>Metazoa</taxon>
        <taxon>Ecdysozoa</taxon>
        <taxon>Arthropoda</taxon>
        <taxon>Crustacea</taxon>
        <taxon>Multicrustacea</taxon>
        <taxon>Hexanauplia</taxon>
        <taxon>Copepoda</taxon>
        <taxon>Harpacticoida</taxon>
        <taxon>Harpacticidae</taxon>
        <taxon>Tigriopus</taxon>
    </lineage>
</organism>
<evidence type="ECO:0000313" key="9">
    <source>
        <dbReference type="Proteomes" id="UP000318571"/>
    </source>
</evidence>
<feature type="domain" description="Ubiquitin-like" evidence="6">
    <location>
        <begin position="16"/>
        <end position="91"/>
    </location>
</feature>
<keyword evidence="3" id="KW-0862">Zinc</keyword>
<feature type="compositionally biased region" description="Basic residues" evidence="5">
    <location>
        <begin position="252"/>
        <end position="261"/>
    </location>
</feature>
<sequence>MSEFESDLDDINDDVIEICVESLVGTIFEMRLSKYETIGSIKSRLHRLEGIPKSQMHLLHLGKELEDAPSLFEYHIESGSTLKLILALRGGPINTRRIPVPQSAMSRSVDPERVTVLLFREGDQVNLYHVLEKADGSFSPLSDSWSGSSAKNLFAEDDPNLDKEALEERLKMNALTMNKMTDLRLQLQNLNLKKEKRKKRRKTGTRSGASNSASSRLNNNGNNGNNNQYPPTNGKVAGHASPRGSITESHSQQRRRPRSTTKRGERGKTARKDSVHVRQPQESVLQEGMEVHYSVPLPPIHTSNQKSDLRMDDLDLSSTTTSIQPLQGFGTKPNKSMNTATHNNNKNNNYNNNNNSSSNQSQIVHQARQRSLSRQSSLSTTLPMMRNNPMRTVPEWLQKNESQLGLSQRSSAPLPSAMDDIFNRDIDVIDLKLDPDDPNVEIIRRRKTQKLITTDINKLTSFDQVKGSMAARSRPKKGSSAASMSGAEDNIFVPDVPMTSTPDFLAGSGSSLKKSWRNWSGRTSSKLSKRSTSGLSGKNGPTFATGRPGSSSAKGRKRKKTPRPRCNEAKCRKKLNITNGFSCSCQGLFCAKHRHPELHGCSFDYKTEGRKVLERENPIVVLPKLPKI</sequence>
<feature type="compositionally biased region" description="Polar residues" evidence="5">
    <location>
        <begin position="333"/>
        <end position="342"/>
    </location>
</feature>
<dbReference type="InterPro" id="IPR035896">
    <property type="entry name" value="AN1-like_Znf"/>
</dbReference>